<evidence type="ECO:0000313" key="10">
    <source>
        <dbReference type="EMBL" id="KAG7663917.1"/>
    </source>
</evidence>
<dbReference type="GeneID" id="73469345"/>
<dbReference type="GO" id="GO:0043418">
    <property type="term" value="P:homocysteine catabolic process"/>
    <property type="evidence" value="ECO:0007669"/>
    <property type="project" value="TreeGrafter"/>
</dbReference>
<dbReference type="EC" id="3.4.22.40" evidence="2 9"/>
<dbReference type="PANTHER" id="PTHR10363:SF2">
    <property type="entry name" value="BLEOMYCIN HYDROLASE"/>
    <property type="match status" value="1"/>
</dbReference>
<dbReference type="AlphaFoldDB" id="A0A8J5UQ13"/>
<dbReference type="CDD" id="cd00585">
    <property type="entry name" value="Peptidase_C1B"/>
    <property type="match status" value="1"/>
</dbReference>
<dbReference type="PIRSF" id="PIRSF005700">
    <property type="entry name" value="PepC"/>
    <property type="match status" value="1"/>
</dbReference>
<dbReference type="OrthoDB" id="2666448at2759"/>
<evidence type="ECO:0000256" key="2">
    <source>
        <dbReference type="ARBA" id="ARBA00012465"/>
    </source>
</evidence>
<sequence>MTQIENVEESQDLEESFVSLEIEPESETTEMTTTKIFTQRKTENPLSYDLLNEWKIKFKKEPKNILAQNAFAKHPILDIIGKSDIDTYVKDQFLFNITVDTIGSPAFLNNQKSSGRCWIFASSNIFRTHVIKNYNLKDDEFQVSQSYLYFYDKLEKANYFLENICETVDEPLDSRLISYLNTAPVNDGGQWDMIVNLVNKYGIVPNEVFPDNAQSTASAKLNYIVTEKLREFGLELRNLIKSDATASTIDQFKLDAMQTIHKIITLALGTPPNPDDKFVWEFIDKDGKYKHFETTPLDFFKNHVKYDAEAHFSLIHDPRNDYDTLYTVDRLNNVFNGKPIEYVNTQLDEIKECAIKMLKDNEPIFFGCDVGKFSDKTSGVLDTTAYDYETAFDFKLENTKSQRLRTGSSQMTHAMVITGVHIDPISNLPVRWKIENSWGDATGKKGWFMMTDEWFDEYVFQIVTTKKYASKKAYDVWKSKEFNVLPYYDPMGALA</sequence>
<dbReference type="GO" id="GO:0009636">
    <property type="term" value="P:response to toxic substance"/>
    <property type="evidence" value="ECO:0007669"/>
    <property type="project" value="TreeGrafter"/>
</dbReference>
<evidence type="ECO:0000256" key="9">
    <source>
        <dbReference type="PIRNR" id="PIRNR005700"/>
    </source>
</evidence>
<evidence type="ECO:0000256" key="7">
    <source>
        <dbReference type="ARBA" id="ARBA00025347"/>
    </source>
</evidence>
<comment type="function">
    <text evidence="7">The normal physiological role of the enzyme is unknown, but it is not essential for the viability of yeast cells. Has aminopeptidase activity, shortening substrate peptides sequentially by 1 amino acid. Has bleomycin hydrolase activity, which can protect the cell from the toxic effects of bleomycin. Has homocysteine-thiolactonase activity, protecting the cell against homocysteine toxicity. Acts as a repressor in the GAL4 regulatory system, but this does not require either the peptidase or nucleic acid-binding activities.</text>
</comment>
<dbReference type="EMBL" id="JAGSYN010000113">
    <property type="protein sequence ID" value="KAG7663917.1"/>
    <property type="molecule type" value="Genomic_DNA"/>
</dbReference>
<keyword evidence="6 9" id="KW-0788">Thiol protease</keyword>
<dbReference type="InterPro" id="IPR004134">
    <property type="entry name" value="Peptidase_C1B"/>
</dbReference>
<dbReference type="PANTHER" id="PTHR10363">
    <property type="entry name" value="BLEOMYCIN HYDROLASE"/>
    <property type="match status" value="1"/>
</dbReference>
<evidence type="ECO:0000313" key="11">
    <source>
        <dbReference type="Proteomes" id="UP000694255"/>
    </source>
</evidence>
<dbReference type="Pfam" id="PF03051">
    <property type="entry name" value="Peptidase_C1_2"/>
    <property type="match status" value="1"/>
</dbReference>
<dbReference type="Proteomes" id="UP000694255">
    <property type="component" value="Unassembled WGS sequence"/>
</dbReference>
<evidence type="ECO:0000256" key="6">
    <source>
        <dbReference type="ARBA" id="ARBA00022807"/>
    </source>
</evidence>
<dbReference type="PROSITE" id="PS00139">
    <property type="entry name" value="THIOL_PROTEASE_CYS"/>
    <property type="match status" value="1"/>
</dbReference>
<comment type="similarity">
    <text evidence="9">Belongs to the peptidase C1 family.</text>
</comment>
<keyword evidence="9" id="KW-0963">Cytoplasm</keyword>
<dbReference type="InterPro" id="IPR000169">
    <property type="entry name" value="Pept_cys_AS"/>
</dbReference>
<comment type="caution">
    <text evidence="10">The sequence shown here is derived from an EMBL/GenBank/DDBJ whole genome shotgun (WGS) entry which is preliminary data.</text>
</comment>
<comment type="catalytic activity">
    <reaction evidence="1 9">
        <text>Inactivates bleomycin B2 (a cytotoxic glycometallopeptide) by hydrolysis of a carboxyamide bond of beta-aminoalanine, but also shows general aminopeptidase activity. The specificity varies somewhat with source, but amino acid arylamides of Met, Leu and Ala are preferred.</text>
        <dbReference type="EC" id="3.4.22.40"/>
    </reaction>
</comment>
<reference evidence="10 11" key="1">
    <citation type="journal article" date="2021" name="DNA Res.">
        <title>Genome analysis of Candida subhashii reveals its hybrid nature and dual mitochondrial genome conformations.</title>
        <authorList>
            <person name="Mixao V."/>
            <person name="Hegedusova E."/>
            <person name="Saus E."/>
            <person name="Pryszcz L.P."/>
            <person name="Cillingova A."/>
            <person name="Nosek J."/>
            <person name="Gabaldon T."/>
        </authorList>
    </citation>
    <scope>NUCLEOTIDE SEQUENCE [LARGE SCALE GENOMIC DNA]</scope>
    <source>
        <strain evidence="10 11">CBS 10753</strain>
    </source>
</reference>
<keyword evidence="5 9" id="KW-0378">Hydrolase</keyword>
<dbReference type="GO" id="GO:0005737">
    <property type="term" value="C:cytoplasm"/>
    <property type="evidence" value="ECO:0007669"/>
    <property type="project" value="TreeGrafter"/>
</dbReference>
<keyword evidence="9" id="KW-0496">Mitochondrion</keyword>
<evidence type="ECO:0000256" key="1">
    <source>
        <dbReference type="ARBA" id="ARBA00000423"/>
    </source>
</evidence>
<evidence type="ECO:0000256" key="4">
    <source>
        <dbReference type="ARBA" id="ARBA00022670"/>
    </source>
</evidence>
<comment type="function">
    <text evidence="9">Has aminopeptidase activity, shortening substrate peptides sequentially by 1 amino acid. Has bleomycin hydrolase activity, which can protect the cell from the toxic effects of bleomycin. Has homocysteine-thiolactonase activity, protecting the cell against homocysteine toxicity.</text>
</comment>
<organism evidence="10 11">
    <name type="scientific">[Candida] subhashii</name>
    <dbReference type="NCBI Taxonomy" id="561895"/>
    <lineage>
        <taxon>Eukaryota</taxon>
        <taxon>Fungi</taxon>
        <taxon>Dikarya</taxon>
        <taxon>Ascomycota</taxon>
        <taxon>Saccharomycotina</taxon>
        <taxon>Pichiomycetes</taxon>
        <taxon>Debaryomycetaceae</taxon>
        <taxon>Spathaspora</taxon>
    </lineage>
</organism>
<comment type="subunit">
    <text evidence="8">Homohexamer. Binds to nucleic acids. Binds single-stranded DNA and RNA with higher affinity than double-stranded DNA.</text>
</comment>
<dbReference type="GO" id="GO:0006508">
    <property type="term" value="P:proteolysis"/>
    <property type="evidence" value="ECO:0007669"/>
    <property type="project" value="UniProtKB-KW"/>
</dbReference>
<proteinExistence type="inferred from homology"/>
<dbReference type="InterPro" id="IPR025660">
    <property type="entry name" value="Pept_his_AS"/>
</dbReference>
<evidence type="ECO:0000256" key="5">
    <source>
        <dbReference type="ARBA" id="ARBA00022801"/>
    </source>
</evidence>
<evidence type="ECO:0000256" key="3">
    <source>
        <dbReference type="ARBA" id="ARBA00016900"/>
    </source>
</evidence>
<dbReference type="GO" id="GO:0070005">
    <property type="term" value="F:cysteine-type aminopeptidase activity"/>
    <property type="evidence" value="ECO:0007669"/>
    <property type="project" value="InterPro"/>
</dbReference>
<comment type="subcellular location">
    <subcellularLocation>
        <location evidence="9">Mitochondrion</location>
    </subcellularLocation>
    <subcellularLocation>
        <location evidence="9">Cytoplasm</location>
    </subcellularLocation>
</comment>
<dbReference type="GO" id="GO:0004197">
    <property type="term" value="F:cysteine-type endopeptidase activity"/>
    <property type="evidence" value="ECO:0007669"/>
    <property type="project" value="UniProtKB-EC"/>
</dbReference>
<name>A0A8J5UQ13_9ASCO</name>
<gene>
    <name evidence="10" type="ORF">J8A68_002544</name>
</gene>
<dbReference type="PROSITE" id="PS00639">
    <property type="entry name" value="THIOL_PROTEASE_HIS"/>
    <property type="match status" value="1"/>
</dbReference>
<keyword evidence="4 9" id="KW-0645">Protease</keyword>
<evidence type="ECO:0000256" key="8">
    <source>
        <dbReference type="ARBA" id="ARBA00026080"/>
    </source>
</evidence>
<dbReference type="RefSeq" id="XP_049264149.1">
    <property type="nucleotide sequence ID" value="XM_049406306.1"/>
</dbReference>
<accession>A0A8J5UQ13</accession>
<protein>
    <recommendedName>
        <fullName evidence="3 9">Cysteine proteinase 1, mitochondrial</fullName>
        <ecNumber evidence="2 9">3.4.22.40</ecNumber>
    </recommendedName>
</protein>
<keyword evidence="11" id="KW-1185">Reference proteome</keyword>